<dbReference type="SUPFAM" id="SSF64518">
    <property type="entry name" value="Phase 1 flagellin"/>
    <property type="match status" value="1"/>
</dbReference>
<dbReference type="Pfam" id="PF00669">
    <property type="entry name" value="Flagellin_N"/>
    <property type="match status" value="1"/>
</dbReference>
<dbReference type="GO" id="GO:0009288">
    <property type="term" value="C:bacterial-type flagellum"/>
    <property type="evidence" value="ECO:0007669"/>
    <property type="project" value="UniProtKB-SubCell"/>
</dbReference>
<dbReference type="STRING" id="655353.SAMN04488056_102202"/>
<dbReference type="Gene3D" id="3.30.70.2120">
    <property type="match status" value="1"/>
</dbReference>
<gene>
    <name evidence="6" type="ORF">SAMN04488056_102202</name>
</gene>
<dbReference type="AlphaFoldDB" id="A0A1I5CDR5"/>
<sequence length="404" mass="41217">MPIISTNIAANIAVRYLNQNSTRLSDSISKLSSGSRIVKASDDPAGLAIATGMSSDLANLEQASVNASNSLALLQTADGGAASISEILERMKSLASQAASGTVTDDERSNIQTEFAALMEEIDSVSAGTRYNGVSLLDGSSNYSDDTVETAAVFHSGVSAGYGAAASANDASASFSINGTVVTVTSHSDGANTEALSSQDLADAINHSLQEQGDYTVSASVDASGALIFASEETGANATLDISDVTGDSGLLASMGLSEGDNVKERGASIEAVTTGANVVVGVSGNDTINLSIQALTTEALGLSGLDLSSREGATKAFSLLDLAIGSVADARAEMGATMSRFEFRSQQIDTSLENLEAAKSAIMDVDIAKEMAKMSSETVRVKAAAAAVAQANRVPQYLLKLLQ</sequence>
<dbReference type="InterPro" id="IPR046358">
    <property type="entry name" value="Flagellin_C"/>
</dbReference>
<comment type="function">
    <text evidence="3">Flagellin is the subunit protein which polymerizes to form the filaments of bacterial flagella.</text>
</comment>
<feature type="domain" description="Flagellin C-terminal" evidence="5">
    <location>
        <begin position="320"/>
        <end position="403"/>
    </location>
</feature>
<evidence type="ECO:0000256" key="1">
    <source>
        <dbReference type="ARBA" id="ARBA00005709"/>
    </source>
</evidence>
<keyword evidence="6" id="KW-0282">Flagellum</keyword>
<dbReference type="GO" id="GO:0005198">
    <property type="term" value="F:structural molecule activity"/>
    <property type="evidence" value="ECO:0007669"/>
    <property type="project" value="UniProtKB-UniRule"/>
</dbReference>
<protein>
    <recommendedName>
        <fullName evidence="3">Flagellin</fullName>
    </recommendedName>
</protein>
<comment type="similarity">
    <text evidence="1 3">Belongs to the bacterial flagellin family.</text>
</comment>
<keyword evidence="7" id="KW-1185">Reference proteome</keyword>
<dbReference type="PANTHER" id="PTHR42792">
    <property type="entry name" value="FLAGELLIN"/>
    <property type="match status" value="1"/>
</dbReference>
<dbReference type="EMBL" id="FOVR01000002">
    <property type="protein sequence ID" value="SFN85150.1"/>
    <property type="molecule type" value="Genomic_DNA"/>
</dbReference>
<proteinExistence type="inferred from homology"/>
<dbReference type="PANTHER" id="PTHR42792:SF2">
    <property type="entry name" value="FLAGELLIN"/>
    <property type="match status" value="1"/>
</dbReference>
<evidence type="ECO:0000313" key="6">
    <source>
        <dbReference type="EMBL" id="SFN85150.1"/>
    </source>
</evidence>
<dbReference type="RefSeq" id="WP_175527916.1">
    <property type="nucleotide sequence ID" value="NZ_FOVR01000002.1"/>
</dbReference>
<keyword evidence="6" id="KW-0966">Cell projection</keyword>
<keyword evidence="2 3" id="KW-0975">Bacterial flagellum</keyword>
<comment type="subcellular location">
    <subcellularLocation>
        <location evidence="3">Secreted</location>
    </subcellularLocation>
    <subcellularLocation>
        <location evidence="3">Bacterial flagellum</location>
    </subcellularLocation>
</comment>
<accession>A0A1I5CDR5</accession>
<evidence type="ECO:0000259" key="4">
    <source>
        <dbReference type="Pfam" id="PF00669"/>
    </source>
</evidence>
<keyword evidence="6" id="KW-0969">Cilium</keyword>
<feature type="domain" description="Flagellin N-terminal" evidence="4">
    <location>
        <begin position="4"/>
        <end position="140"/>
    </location>
</feature>
<evidence type="ECO:0000259" key="5">
    <source>
        <dbReference type="Pfam" id="PF00700"/>
    </source>
</evidence>
<organism evidence="6 7">
    <name type="scientific">Cohaesibacter marisflavi</name>
    <dbReference type="NCBI Taxonomy" id="655353"/>
    <lineage>
        <taxon>Bacteria</taxon>
        <taxon>Pseudomonadati</taxon>
        <taxon>Pseudomonadota</taxon>
        <taxon>Alphaproteobacteria</taxon>
        <taxon>Hyphomicrobiales</taxon>
        <taxon>Cohaesibacteraceae</taxon>
    </lineage>
</organism>
<keyword evidence="3" id="KW-0964">Secreted</keyword>
<dbReference type="Gene3D" id="1.20.1330.10">
    <property type="entry name" value="f41 fragment of flagellin, N-terminal domain"/>
    <property type="match status" value="1"/>
</dbReference>
<dbReference type="Gene3D" id="6.10.10.10">
    <property type="entry name" value="Flagellar export chaperone, C-terminal domain"/>
    <property type="match status" value="1"/>
</dbReference>
<evidence type="ECO:0000313" key="7">
    <source>
        <dbReference type="Proteomes" id="UP000199236"/>
    </source>
</evidence>
<dbReference type="Pfam" id="PF00700">
    <property type="entry name" value="Flagellin_C"/>
    <property type="match status" value="1"/>
</dbReference>
<reference evidence="6 7" key="1">
    <citation type="submission" date="2016-10" db="EMBL/GenBank/DDBJ databases">
        <authorList>
            <person name="de Groot N.N."/>
        </authorList>
    </citation>
    <scope>NUCLEOTIDE SEQUENCE [LARGE SCALE GENOMIC DNA]</scope>
    <source>
        <strain evidence="6 7">CGMCC 1.9157</strain>
    </source>
</reference>
<dbReference type="InterPro" id="IPR042187">
    <property type="entry name" value="Flagellin_C_sub2"/>
</dbReference>
<dbReference type="InterPro" id="IPR001492">
    <property type="entry name" value="Flagellin"/>
</dbReference>
<evidence type="ECO:0000256" key="2">
    <source>
        <dbReference type="ARBA" id="ARBA00023143"/>
    </source>
</evidence>
<dbReference type="Proteomes" id="UP000199236">
    <property type="component" value="Unassembled WGS sequence"/>
</dbReference>
<dbReference type="InterPro" id="IPR001029">
    <property type="entry name" value="Flagellin_N"/>
</dbReference>
<dbReference type="PRINTS" id="PR00207">
    <property type="entry name" value="FLAGELLIN"/>
</dbReference>
<evidence type="ECO:0000256" key="3">
    <source>
        <dbReference type="RuleBase" id="RU362073"/>
    </source>
</evidence>
<dbReference type="GO" id="GO:0005576">
    <property type="term" value="C:extracellular region"/>
    <property type="evidence" value="ECO:0007669"/>
    <property type="project" value="UniProtKB-SubCell"/>
</dbReference>
<name>A0A1I5CDR5_9HYPH</name>